<gene>
    <name evidence="7" type="ORF">Bandiella_00515</name>
</gene>
<dbReference type="Gene3D" id="3.40.190.10">
    <property type="entry name" value="Periplasmic binding protein-like II"/>
    <property type="match status" value="2"/>
</dbReference>
<dbReference type="PIRSF" id="PIRSF019574">
    <property type="entry name" value="Periplasmic_polyamine_BP"/>
    <property type="match status" value="1"/>
</dbReference>
<keyword evidence="2 5" id="KW-0813">Transport</keyword>
<dbReference type="CDD" id="cd13590">
    <property type="entry name" value="PBP2_PotD_PotF_like"/>
    <property type="match status" value="1"/>
</dbReference>
<dbReference type="EMBL" id="CP110820">
    <property type="protein sequence ID" value="WPX96403.1"/>
    <property type="molecule type" value="Genomic_DNA"/>
</dbReference>
<feature type="signal peptide" evidence="6">
    <location>
        <begin position="1"/>
        <end position="18"/>
    </location>
</feature>
<dbReference type="PANTHER" id="PTHR30222">
    <property type="entry name" value="SPERMIDINE/PUTRESCINE-BINDING PERIPLASMIC PROTEIN"/>
    <property type="match status" value="1"/>
</dbReference>
<dbReference type="PRINTS" id="PR00909">
    <property type="entry name" value="SPERMDNBNDNG"/>
</dbReference>
<evidence type="ECO:0000313" key="7">
    <source>
        <dbReference type="EMBL" id="WPX96403.1"/>
    </source>
</evidence>
<comment type="function">
    <text evidence="5">Required for the activity of the bacterial periplasmic transport system of putrescine.</text>
</comment>
<dbReference type="InterPro" id="IPR006059">
    <property type="entry name" value="SBP"/>
</dbReference>
<keyword evidence="8" id="KW-1185">Reference proteome</keyword>
<dbReference type="PANTHER" id="PTHR30222:SF17">
    <property type="entry name" value="SPERMIDINE_PUTRESCINE-BINDING PERIPLASMIC PROTEIN"/>
    <property type="match status" value="1"/>
</dbReference>
<comment type="similarity">
    <text evidence="5">Belongs to the bacterial solute-binding protein PotD/PotF family.</text>
</comment>
<keyword evidence="3 6" id="KW-0732">Signal</keyword>
<evidence type="ECO:0000256" key="5">
    <source>
        <dbReference type="PIRNR" id="PIRNR019574"/>
    </source>
</evidence>
<protein>
    <recommendedName>
        <fullName evidence="5">Putrescine-binding periplasmic protein</fullName>
    </recommendedName>
</protein>
<keyword evidence="4 5" id="KW-0574">Periplasm</keyword>
<accession>A0ABZ0UNX9</accession>
<proteinExistence type="inferred from homology"/>
<evidence type="ECO:0000256" key="4">
    <source>
        <dbReference type="ARBA" id="ARBA00022764"/>
    </source>
</evidence>
<feature type="chain" id="PRO_5047314083" description="Putrescine-binding periplasmic protein" evidence="6">
    <location>
        <begin position="19"/>
        <end position="345"/>
    </location>
</feature>
<comment type="subcellular location">
    <subcellularLocation>
        <location evidence="1 5">Periplasm</location>
    </subcellularLocation>
</comment>
<evidence type="ECO:0000313" key="8">
    <source>
        <dbReference type="Proteomes" id="UP001327219"/>
    </source>
</evidence>
<evidence type="ECO:0000256" key="3">
    <source>
        <dbReference type="ARBA" id="ARBA00022729"/>
    </source>
</evidence>
<name>A0ABZ0UNX9_9RICK</name>
<reference evidence="7 8" key="1">
    <citation type="submission" date="2022-11" db="EMBL/GenBank/DDBJ databases">
        <title>Host association and intracellularity evolved multiple times independently in the Rickettsiales.</title>
        <authorList>
            <person name="Castelli M."/>
            <person name="Nardi T."/>
            <person name="Gammuto L."/>
            <person name="Bellinzona G."/>
            <person name="Sabaneyeva E."/>
            <person name="Potekhin A."/>
            <person name="Serra V."/>
            <person name="Petroni G."/>
            <person name="Sassera D."/>
        </authorList>
    </citation>
    <scope>NUCLEOTIDE SEQUENCE [LARGE SCALE GENOMIC DNA]</scope>
    <source>
        <strain evidence="7 8">NDG2</strain>
    </source>
</reference>
<dbReference type="InterPro" id="IPR001188">
    <property type="entry name" value="Sperm_putr-bd"/>
</dbReference>
<evidence type="ECO:0000256" key="6">
    <source>
        <dbReference type="SAM" id="SignalP"/>
    </source>
</evidence>
<evidence type="ECO:0000256" key="2">
    <source>
        <dbReference type="ARBA" id="ARBA00022448"/>
    </source>
</evidence>
<dbReference type="RefSeq" id="WP_323733216.1">
    <property type="nucleotide sequence ID" value="NZ_CP110820.1"/>
</dbReference>
<evidence type="ECO:0000256" key="1">
    <source>
        <dbReference type="ARBA" id="ARBA00004418"/>
    </source>
</evidence>
<dbReference type="Pfam" id="PF13416">
    <property type="entry name" value="SBP_bac_8"/>
    <property type="match status" value="1"/>
</dbReference>
<organism evidence="7 8">
    <name type="scientific">Candidatus Bandiella euplotis</name>
    <dbReference type="NCBI Taxonomy" id="1664265"/>
    <lineage>
        <taxon>Bacteria</taxon>
        <taxon>Pseudomonadati</taxon>
        <taxon>Pseudomonadota</taxon>
        <taxon>Alphaproteobacteria</taxon>
        <taxon>Rickettsiales</taxon>
        <taxon>Candidatus Midichloriaceae</taxon>
        <taxon>Candidatus Bandiella</taxon>
    </lineage>
</organism>
<dbReference type="SUPFAM" id="SSF53850">
    <property type="entry name" value="Periplasmic binding protein-like II"/>
    <property type="match status" value="1"/>
</dbReference>
<sequence>MIRMLFLIIVLSFTSVKAYSSSSNHLYIYTWSNIIPDEVVQKFTKETGIKVLMSFYENNETMYAKIKLLGNQSSYDIVFPSSYFIQKMAKYRLLEELDKSKIPNFQFINKDVLNLSFDPANKFSIPYSMSLTGILYNKKYIQEKIDSWHNLFEPQYKRKILLIDDIREVFHIGLNLLGYNVNSINETEIKAAYQKLRTLLPNVKLFLSDSMKSSFLSEEVIIGMSWNIDAYQSIIEDNNLQFIYPKEGAIFSMDTMVILKNAKNKENAYKFINFVQRPDVAKEIIENLGLSMPNSAAKKLVNPMLQNNEVMFPNEKTIRNSIIHDDLEENIAIYNKYWEMLKVEN</sequence>
<dbReference type="Proteomes" id="UP001327219">
    <property type="component" value="Chromosome"/>
</dbReference>